<evidence type="ECO:0000256" key="1">
    <source>
        <dbReference type="ARBA" id="ARBA00007401"/>
    </source>
</evidence>
<dbReference type="Proteomes" id="UP000474296">
    <property type="component" value="Unassembled WGS sequence"/>
</dbReference>
<comment type="caution">
    <text evidence="3">The sequence shown here is derived from an EMBL/GenBank/DDBJ whole genome shotgun (WGS) entry which is preliminary data.</text>
</comment>
<evidence type="ECO:0000259" key="2">
    <source>
        <dbReference type="Pfam" id="PF02837"/>
    </source>
</evidence>
<evidence type="ECO:0000313" key="3">
    <source>
        <dbReference type="EMBL" id="NER17859.1"/>
    </source>
</evidence>
<dbReference type="InterPro" id="IPR017853">
    <property type="entry name" value="GH"/>
</dbReference>
<dbReference type="AlphaFoldDB" id="A0A6M0CPR5"/>
<dbReference type="InterPro" id="IPR051913">
    <property type="entry name" value="GH2_Domain-Containing"/>
</dbReference>
<dbReference type="PANTHER" id="PTHR42732">
    <property type="entry name" value="BETA-GALACTOSIDASE"/>
    <property type="match status" value="1"/>
</dbReference>
<gene>
    <name evidence="3" type="ORF">GWK10_11595</name>
</gene>
<dbReference type="GO" id="GO:0005975">
    <property type="term" value="P:carbohydrate metabolic process"/>
    <property type="evidence" value="ECO:0007669"/>
    <property type="project" value="InterPro"/>
</dbReference>
<organism evidence="3 4">
    <name type="scientific">Spongiivirga citrea</name>
    <dbReference type="NCBI Taxonomy" id="1481457"/>
    <lineage>
        <taxon>Bacteria</taxon>
        <taxon>Pseudomonadati</taxon>
        <taxon>Bacteroidota</taxon>
        <taxon>Flavobacteriia</taxon>
        <taxon>Flavobacteriales</taxon>
        <taxon>Flavobacteriaceae</taxon>
        <taxon>Spongiivirga</taxon>
    </lineage>
</organism>
<dbReference type="PROSITE" id="PS51257">
    <property type="entry name" value="PROKAR_LIPOPROTEIN"/>
    <property type="match status" value="1"/>
</dbReference>
<dbReference type="GO" id="GO:0004553">
    <property type="term" value="F:hydrolase activity, hydrolyzing O-glycosyl compounds"/>
    <property type="evidence" value="ECO:0007669"/>
    <property type="project" value="InterPro"/>
</dbReference>
<accession>A0A6M0CPR5</accession>
<dbReference type="RefSeq" id="WP_164032528.1">
    <property type="nucleotide sequence ID" value="NZ_JAABOQ010000004.1"/>
</dbReference>
<dbReference type="EMBL" id="JAABOQ010000004">
    <property type="protein sequence ID" value="NER17859.1"/>
    <property type="molecule type" value="Genomic_DNA"/>
</dbReference>
<keyword evidence="3" id="KW-0378">Hydrolase</keyword>
<name>A0A6M0CPR5_9FLAO</name>
<protein>
    <submittedName>
        <fullName evidence="3">Glycoside hydrolase family 2</fullName>
    </submittedName>
</protein>
<proteinExistence type="inferred from homology"/>
<sequence length="944" mass="106838">MSQNRALNHSKKTIESWHLILFFIVLILLSSGCGPKQENTISLEGEWQVKLDSLSIGETENWANDSFQGLPINLPGTLDDAEIGKPNTLKPELNNYVLSNLTRKYQYIGKAWYQKEIEIPSNWKGKKIGLTIERVIWESTVFVDGKEIGKAESLIGSHEYDLTEALSPGKHLLTIRIDNSNKYPLINVPGNKYPDPINQDMAHGYTNHTQIKWNGILGDITLEADGKNAPFNLQVYPDLKNNALQITYEQEKISETEMVFELVDAKGEKLYAEPIGNIEKEANVISFQIERPQELKYWDEFNPNIYEVRIISGIDTLKTSFGYKEIAQQNGDLTLNGKRIFLRGNLECSIFPLTGHPPMEKEGWAKLIHQAKAYGLNHLRFHSWCPPRAAFEAADEAGFYFQVELAHWSLRVGEDKKTTEFLRREADKLLRDYGNHPSFILMALGNELQGDITLLNQITAELKEKDNRHLYATTAFSFQKPAGQRPEPEDEYFIAQWTDKGWIRGQGIFNNKAPHFNTDYSKNSGHVEIPLISHEIGQYAVYPDMSEISKYTGVLQPLNFIAIRDDLKNKGLLNFANDFTNASGKLAALLYKEEIERALKTPSFDGFQLLQLQDFPGQGTALVGLLNAFWESKGIISAEEFRKFNSEVVPLIRFEKAVYESGERFSASVEVANFFKEMQAQTLDWTIKDAVGNTIKKGTLSNVNLTIGNNQDLGIIDIPIQTDNAQHWIVTVSLKDSAYENSWSIWVYPEEVSISSKEVLVTASIDEATVALGQGRKVLLNPKPISLEGIEGRFVPVFWSPVHFPNQPSTMGLLMDDKHPALAKFPTSTHTDWQWWNLCINSKSVSIDSLNVDPIVRVIDNFVTNRSLSNLFEAKVGEGKLVFSSIDLLSDLKNRPVARQLRHSLLNYMESDNFVPSKSLNIDSLESVRLNKSQNNFSTKDIYD</sequence>
<dbReference type="InterPro" id="IPR008979">
    <property type="entry name" value="Galactose-bd-like_sf"/>
</dbReference>
<keyword evidence="4" id="KW-1185">Reference proteome</keyword>
<feature type="domain" description="Glycosyl hydrolases family 2 sugar binding" evidence="2">
    <location>
        <begin position="42"/>
        <end position="177"/>
    </location>
</feature>
<dbReference type="SUPFAM" id="SSF49785">
    <property type="entry name" value="Galactose-binding domain-like"/>
    <property type="match status" value="1"/>
</dbReference>
<dbReference type="Gene3D" id="3.20.20.80">
    <property type="entry name" value="Glycosidases"/>
    <property type="match status" value="1"/>
</dbReference>
<dbReference type="Gene3D" id="2.60.120.260">
    <property type="entry name" value="Galactose-binding domain-like"/>
    <property type="match status" value="1"/>
</dbReference>
<dbReference type="InterPro" id="IPR006104">
    <property type="entry name" value="Glyco_hydro_2_N"/>
</dbReference>
<comment type="similarity">
    <text evidence="1">Belongs to the glycosyl hydrolase 2 family.</text>
</comment>
<dbReference type="SUPFAM" id="SSF51445">
    <property type="entry name" value="(Trans)glycosidases"/>
    <property type="match status" value="1"/>
</dbReference>
<evidence type="ECO:0000313" key="4">
    <source>
        <dbReference type="Proteomes" id="UP000474296"/>
    </source>
</evidence>
<reference evidence="3 4" key="1">
    <citation type="submission" date="2020-01" db="EMBL/GenBank/DDBJ databases">
        <title>Spongiivirga citrea KCTC 32990T.</title>
        <authorList>
            <person name="Wang G."/>
        </authorList>
    </citation>
    <scope>NUCLEOTIDE SEQUENCE [LARGE SCALE GENOMIC DNA]</scope>
    <source>
        <strain evidence="3 4">KCTC 32990</strain>
    </source>
</reference>
<dbReference type="Pfam" id="PF02837">
    <property type="entry name" value="Glyco_hydro_2_N"/>
    <property type="match status" value="1"/>
</dbReference>